<dbReference type="Gene3D" id="3.20.20.100">
    <property type="entry name" value="NADP-dependent oxidoreductase domain"/>
    <property type="match status" value="1"/>
</dbReference>
<dbReference type="Pfam" id="PF00248">
    <property type="entry name" value="Aldo_ket_red"/>
    <property type="match status" value="1"/>
</dbReference>
<evidence type="ECO:0000313" key="5">
    <source>
        <dbReference type="EMBL" id="QQR40439.1"/>
    </source>
</evidence>
<comment type="similarity">
    <text evidence="1">Belongs to the aldo/keto reductase family.</text>
</comment>
<keyword evidence="6" id="KW-1185">Reference proteome</keyword>
<evidence type="ECO:0000256" key="2">
    <source>
        <dbReference type="ARBA" id="ARBA00022857"/>
    </source>
</evidence>
<accession>A0ABX7CAX9</accession>
<proteinExistence type="inferred from homology"/>
<evidence type="ECO:0000313" key="6">
    <source>
        <dbReference type="Proteomes" id="UP000595857"/>
    </source>
</evidence>
<evidence type="ECO:0000256" key="1">
    <source>
        <dbReference type="ARBA" id="ARBA00007905"/>
    </source>
</evidence>
<evidence type="ECO:0000259" key="4">
    <source>
        <dbReference type="Pfam" id="PF00248"/>
    </source>
</evidence>
<keyword evidence="3" id="KW-0560">Oxidoreductase</keyword>
<dbReference type="SUPFAM" id="SSF51430">
    <property type="entry name" value="NAD(P)-linked oxidoreductase"/>
    <property type="match status" value="1"/>
</dbReference>
<dbReference type="PRINTS" id="PR00069">
    <property type="entry name" value="ALDKETRDTASE"/>
</dbReference>
<gene>
    <name evidence="5" type="ORF">JI748_05405</name>
</gene>
<dbReference type="PIRSF" id="PIRSF000097">
    <property type="entry name" value="AKR"/>
    <property type="match status" value="1"/>
</dbReference>
<dbReference type="InterPro" id="IPR036812">
    <property type="entry name" value="NAD(P)_OxRdtase_dom_sf"/>
</dbReference>
<dbReference type="RefSeq" id="WP_201635779.1">
    <property type="nucleotide sequence ID" value="NZ_CP068046.1"/>
</dbReference>
<feature type="domain" description="NADP-dependent oxidoreductase" evidence="4">
    <location>
        <begin position="18"/>
        <end position="263"/>
    </location>
</feature>
<sequence length="280" mass="31680">MTDTPAIPLNDGNSIPQLGFGVWRLEESDAPRVVGAAIDAGYRHIDTAQGYSNEGGVGEAIRQSSVGRDELFITSKLRNDHQGYDSALRSLDESLQRLKLDHLDLFLIHWPAPKHDRYAETWAAFVEAQKQGKVKSIGVSNFLPEHIQRIVDETGVTPAINQLELHPAYQQRDIREFHRDRDIQIECYSPLGGQDTGLFENEAIVEIAKRHGKTPAQVIIRWHIQQNLIVLPKSSKPERAAENFDVWDFVLSADEVNQIDRMDREDGKTLPTPEDNNQLF</sequence>
<evidence type="ECO:0000256" key="3">
    <source>
        <dbReference type="ARBA" id="ARBA00023002"/>
    </source>
</evidence>
<name>A0ABX7CAX9_9HYPH</name>
<dbReference type="PROSITE" id="PS00798">
    <property type="entry name" value="ALDOKETO_REDUCTASE_1"/>
    <property type="match status" value="1"/>
</dbReference>
<dbReference type="Proteomes" id="UP000595857">
    <property type="component" value="Chromosome"/>
</dbReference>
<keyword evidence="2" id="KW-0521">NADP</keyword>
<dbReference type="PROSITE" id="PS00062">
    <property type="entry name" value="ALDOKETO_REDUCTASE_2"/>
    <property type="match status" value="1"/>
</dbReference>
<protein>
    <submittedName>
        <fullName evidence="5">Aldo/keto reductase</fullName>
    </submittedName>
</protein>
<organism evidence="5 6">
    <name type="scientific">Devosia rhizoryzae</name>
    <dbReference type="NCBI Taxonomy" id="2774137"/>
    <lineage>
        <taxon>Bacteria</taxon>
        <taxon>Pseudomonadati</taxon>
        <taxon>Pseudomonadota</taxon>
        <taxon>Alphaproteobacteria</taxon>
        <taxon>Hyphomicrobiales</taxon>
        <taxon>Devosiaceae</taxon>
        <taxon>Devosia</taxon>
    </lineage>
</organism>
<dbReference type="EMBL" id="CP068046">
    <property type="protein sequence ID" value="QQR40439.1"/>
    <property type="molecule type" value="Genomic_DNA"/>
</dbReference>
<dbReference type="InterPro" id="IPR020471">
    <property type="entry name" value="AKR"/>
</dbReference>
<dbReference type="InterPro" id="IPR023210">
    <property type="entry name" value="NADP_OxRdtase_dom"/>
</dbReference>
<dbReference type="PANTHER" id="PTHR43827">
    <property type="entry name" value="2,5-DIKETO-D-GLUCONIC ACID REDUCTASE"/>
    <property type="match status" value="1"/>
</dbReference>
<dbReference type="PANTHER" id="PTHR43827:SF3">
    <property type="entry name" value="NADP-DEPENDENT OXIDOREDUCTASE DOMAIN-CONTAINING PROTEIN"/>
    <property type="match status" value="1"/>
</dbReference>
<reference evidence="5 6" key="1">
    <citation type="submission" date="2021-01" db="EMBL/GenBank/DDBJ databases">
        <title>Genome seq and assembly of Devosia sp. LEGU1.</title>
        <authorList>
            <person name="Chhetri G."/>
        </authorList>
    </citation>
    <scope>NUCLEOTIDE SEQUENCE [LARGE SCALE GENOMIC DNA]</scope>
    <source>
        <strain evidence="5 6">LEGU1</strain>
    </source>
</reference>
<dbReference type="InterPro" id="IPR018170">
    <property type="entry name" value="Aldo/ket_reductase_CS"/>
</dbReference>